<sequence>MVCVSHVLQGKKAMLSISSMGNDSQPFLLEVEYTNPDLGNSKLGVDWSRRPDNHTKLRANRSRRPHRVGGGLESKTAWNRGQTAVEDHMESKEGLFLVFDRLSRRFNGRAGLKSSPGAASQIAWRFPPFAFLIDDRDRARKRAAPAMAEFRHREADLEFRCGLEELVRGHFDGCMGTGLSSSCSAGGGEEEEEGNTIEAEQLAARRRRRSDLDGDDLAESSSAARRHSRVFSRWVARQAEEMITTMERRNRESELMALAGRHPVSMLDPSFLRESRRSPSAVTAVERPVVSRASSMLQMWRELEDVTAAARAERRSTAAVSALRDRLPLEGRNELDGSSVTASESEYTGYAQWAHGHTDSSSRRGPVDEDDRGSSREQSPDLDDAVRERVRQIVRGWMTESEIAESASRIARSNETPRAHGLGELERERVRLVREWVQMTSQQPRETRASRREERQRERNESVTDGHPELVRRELLGLRGRQARLELITRMASERQNELQALSEHHAVSGFAHRNRIQVLLRGRFLRNGVMTDDQERSPSIAERELGQLRQHHHVSGLREGIYFQLENSVHDEATSQPYSSANESFSVTDQFLASTGTYLSSINTEEATQSSEDSNINQTVEREEMLGLESNHHVETHDIQETPADVAEQQEDTGHDRVGWESNDVVTIVDWPEETRGTLEDMDFNANWQENMDQDWPLETTGYDIGEDSPLHEAHEEWHEDEPPNTAENWQDEQEDPATNRRSSPIRRVNRFIPPDDERVYSMELRELLSRRSVSNLLHSGFRESLDQLIQSYVQRQGTTPFDWDIGRPLPIITPEEDGAERRDGQTRATMRSNVFPPPRLPSRPPLWHSRTHMNNWEWDAFSDLKAEIVRMQQGMNNMQRMLEACMEMQVELQRAVRQEVSAALNRSYGKGCSEEALIDGFKWNQVGKGICCVCCNNHIDSLLYRCGHMCTCSMCAHELVKAGSKCPLCRAPIVEVIRAYSIN</sequence>
<dbReference type="Pfam" id="PF13920">
    <property type="entry name" value="zf-C3HC4_3"/>
    <property type="match status" value="1"/>
</dbReference>
<comment type="caution">
    <text evidence="4">The sequence shown here is derived from an EMBL/GenBank/DDBJ whole genome shotgun (WGS) entry which is preliminary data.</text>
</comment>
<dbReference type="SUPFAM" id="SSF57850">
    <property type="entry name" value="RING/U-box"/>
    <property type="match status" value="1"/>
</dbReference>
<evidence type="ECO:0000259" key="3">
    <source>
        <dbReference type="PROSITE" id="PS50089"/>
    </source>
</evidence>
<feature type="region of interest" description="Disordered" evidence="2">
    <location>
        <begin position="440"/>
        <end position="468"/>
    </location>
</feature>
<keyword evidence="1" id="KW-0479">Metal-binding</keyword>
<dbReference type="Gene3D" id="3.30.40.10">
    <property type="entry name" value="Zinc/RING finger domain, C3HC4 (zinc finger)"/>
    <property type="match status" value="1"/>
</dbReference>
<evidence type="ECO:0000313" key="5">
    <source>
        <dbReference type="Proteomes" id="UP000734854"/>
    </source>
</evidence>
<feature type="compositionally biased region" description="Basic and acidic residues" evidence="2">
    <location>
        <begin position="356"/>
        <end position="387"/>
    </location>
</feature>
<gene>
    <name evidence="4" type="ORF">ZIOFF_070190</name>
</gene>
<keyword evidence="1" id="KW-0863">Zinc-finger</keyword>
<dbReference type="PANTHER" id="PTHR46519:SF2">
    <property type="entry name" value="RING_U-BOX SUPERFAMILY PROTEIN"/>
    <property type="match status" value="1"/>
</dbReference>
<feature type="region of interest" description="Disordered" evidence="2">
    <location>
        <begin position="404"/>
        <end position="423"/>
    </location>
</feature>
<name>A0A8J5C7F8_ZINOF</name>
<accession>A0A8J5C7F8</accession>
<dbReference type="PROSITE" id="PS50089">
    <property type="entry name" value="ZF_RING_2"/>
    <property type="match status" value="1"/>
</dbReference>
<feature type="region of interest" description="Disordered" evidence="2">
    <location>
        <begin position="806"/>
        <end position="827"/>
    </location>
</feature>
<feature type="domain" description="RING-type" evidence="3">
    <location>
        <begin position="933"/>
        <end position="972"/>
    </location>
</feature>
<dbReference type="InterPro" id="IPR013083">
    <property type="entry name" value="Znf_RING/FYVE/PHD"/>
</dbReference>
<dbReference type="EMBL" id="JACMSC010000020">
    <property type="protein sequence ID" value="KAG6472713.1"/>
    <property type="molecule type" value="Genomic_DNA"/>
</dbReference>
<keyword evidence="5" id="KW-1185">Reference proteome</keyword>
<dbReference type="CDD" id="cd16647">
    <property type="entry name" value="mRING-HC-C3HC5_NEU1"/>
    <property type="match status" value="1"/>
</dbReference>
<evidence type="ECO:0000313" key="4">
    <source>
        <dbReference type="EMBL" id="KAG6472713.1"/>
    </source>
</evidence>
<evidence type="ECO:0000256" key="2">
    <source>
        <dbReference type="SAM" id="MobiDB-lite"/>
    </source>
</evidence>
<dbReference type="AlphaFoldDB" id="A0A8J5C7F8"/>
<feature type="compositionally biased region" description="Basic and acidic residues" evidence="2">
    <location>
        <begin position="445"/>
        <end position="468"/>
    </location>
</feature>
<proteinExistence type="predicted"/>
<organism evidence="4 5">
    <name type="scientific">Zingiber officinale</name>
    <name type="common">Ginger</name>
    <name type="synonym">Amomum zingiber</name>
    <dbReference type="NCBI Taxonomy" id="94328"/>
    <lineage>
        <taxon>Eukaryota</taxon>
        <taxon>Viridiplantae</taxon>
        <taxon>Streptophyta</taxon>
        <taxon>Embryophyta</taxon>
        <taxon>Tracheophyta</taxon>
        <taxon>Spermatophyta</taxon>
        <taxon>Magnoliopsida</taxon>
        <taxon>Liliopsida</taxon>
        <taxon>Zingiberales</taxon>
        <taxon>Zingiberaceae</taxon>
        <taxon>Zingiber</taxon>
    </lineage>
</organism>
<dbReference type="PANTHER" id="PTHR46519">
    <property type="entry name" value="RING/U-BOX SUPERFAMILY PROTEIN"/>
    <property type="match status" value="1"/>
</dbReference>
<reference evidence="4 5" key="1">
    <citation type="submission" date="2020-08" db="EMBL/GenBank/DDBJ databases">
        <title>Plant Genome Project.</title>
        <authorList>
            <person name="Zhang R.-G."/>
        </authorList>
    </citation>
    <scope>NUCLEOTIDE SEQUENCE [LARGE SCALE GENOMIC DNA]</scope>
    <source>
        <tissue evidence="4">Rhizome</tissue>
    </source>
</reference>
<protein>
    <recommendedName>
        <fullName evidence="3">RING-type domain-containing protein</fullName>
    </recommendedName>
</protein>
<feature type="region of interest" description="Disordered" evidence="2">
    <location>
        <begin position="354"/>
        <end position="387"/>
    </location>
</feature>
<keyword evidence="1" id="KW-0862">Zinc</keyword>
<dbReference type="InterPro" id="IPR001841">
    <property type="entry name" value="Znf_RING"/>
</dbReference>
<feature type="region of interest" description="Disordered" evidence="2">
    <location>
        <begin position="204"/>
        <end position="224"/>
    </location>
</feature>
<feature type="region of interest" description="Disordered" evidence="2">
    <location>
        <begin position="715"/>
        <end position="748"/>
    </location>
</feature>
<dbReference type="GO" id="GO:0008270">
    <property type="term" value="F:zinc ion binding"/>
    <property type="evidence" value="ECO:0007669"/>
    <property type="project" value="UniProtKB-KW"/>
</dbReference>
<evidence type="ECO:0000256" key="1">
    <source>
        <dbReference type="PROSITE-ProRule" id="PRU00175"/>
    </source>
</evidence>
<dbReference type="Proteomes" id="UP000734854">
    <property type="component" value="Unassembled WGS sequence"/>
</dbReference>